<evidence type="ECO:0000313" key="3">
    <source>
        <dbReference type="Proteomes" id="UP000075424"/>
    </source>
</evidence>
<dbReference type="EMBL" id="LQYV01000152">
    <property type="protein sequence ID" value="KYD20416.1"/>
    <property type="molecule type" value="Genomic_DNA"/>
</dbReference>
<protein>
    <submittedName>
        <fullName evidence="2">3-ketoacyl-CoA thiolase</fullName>
        <ecNumber evidence="2">2.3.1.16</ecNumber>
        <ecNumber evidence="2">2.3.1.9</ecNumber>
    </submittedName>
</protein>
<accession>A0A150M7M5</accession>
<evidence type="ECO:0000313" key="2">
    <source>
        <dbReference type="EMBL" id="KYD20416.1"/>
    </source>
</evidence>
<dbReference type="Proteomes" id="UP000075424">
    <property type="component" value="Unassembled WGS sequence"/>
</dbReference>
<dbReference type="EC" id="2.3.1.9" evidence="2"/>
<dbReference type="PANTHER" id="PTHR43365">
    <property type="entry name" value="BLR7806 PROTEIN"/>
    <property type="match status" value="1"/>
</dbReference>
<keyword evidence="2" id="KW-0808">Transferase</keyword>
<name>A0A150M7M5_GEOSE</name>
<feature type="domain" description="Thiolase N-terminal" evidence="1">
    <location>
        <begin position="15"/>
        <end position="54"/>
    </location>
</feature>
<dbReference type="Pfam" id="PF00108">
    <property type="entry name" value="Thiolase_N"/>
    <property type="match status" value="1"/>
</dbReference>
<dbReference type="Gene3D" id="3.40.47.10">
    <property type="match status" value="1"/>
</dbReference>
<comment type="caution">
    <text evidence="2">The sequence shown here is derived from an EMBL/GenBank/DDBJ whole genome shotgun (WGS) entry which is preliminary data.</text>
</comment>
<dbReference type="PATRIC" id="fig|1422.18.peg.2277"/>
<keyword evidence="2" id="KW-0012">Acyltransferase</keyword>
<dbReference type="InterPro" id="IPR016039">
    <property type="entry name" value="Thiolase-like"/>
</dbReference>
<organism evidence="2 3">
    <name type="scientific">Geobacillus stearothermophilus</name>
    <name type="common">Bacillus stearothermophilus</name>
    <dbReference type="NCBI Taxonomy" id="1422"/>
    <lineage>
        <taxon>Bacteria</taxon>
        <taxon>Bacillati</taxon>
        <taxon>Bacillota</taxon>
        <taxon>Bacilli</taxon>
        <taxon>Bacillales</taxon>
        <taxon>Anoxybacillaceae</taxon>
        <taxon>Geobacillus</taxon>
    </lineage>
</organism>
<dbReference type="AlphaFoldDB" id="A0A150M7M5"/>
<gene>
    <name evidence="2" type="ORF">B4109_1122</name>
</gene>
<dbReference type="PANTHER" id="PTHR43365:SF1">
    <property type="entry name" value="ACETYL-COA C-ACYLTRANSFERASE"/>
    <property type="match status" value="1"/>
</dbReference>
<evidence type="ECO:0000259" key="1">
    <source>
        <dbReference type="Pfam" id="PF00108"/>
    </source>
</evidence>
<dbReference type="GO" id="GO:0003985">
    <property type="term" value="F:acetyl-CoA C-acetyltransferase activity"/>
    <property type="evidence" value="ECO:0007669"/>
    <property type="project" value="UniProtKB-EC"/>
</dbReference>
<sequence>MSKERGLPFFFVPQKRGYNIGRLAALEAGFPVEVPAVQINRMCGSGQQAIHFAA</sequence>
<dbReference type="SUPFAM" id="SSF53901">
    <property type="entry name" value="Thiolase-like"/>
    <property type="match status" value="1"/>
</dbReference>
<proteinExistence type="predicted"/>
<reference evidence="2 3" key="1">
    <citation type="submission" date="2016-01" db="EMBL/GenBank/DDBJ databases">
        <title>Draft Genome Sequences of Seven Thermophilic Sporeformers Isolated from Foods.</title>
        <authorList>
            <person name="Berendsen E.M."/>
            <person name="Wells-Bennik M.H."/>
            <person name="Krawcyk A.O."/>
            <person name="De Jong A."/>
            <person name="Holsappel S."/>
            <person name="Eijlander R.T."/>
            <person name="Kuipers O.P."/>
        </authorList>
    </citation>
    <scope>NUCLEOTIDE SEQUENCE [LARGE SCALE GENOMIC DNA]</scope>
    <source>
        <strain evidence="2 3">B4109</strain>
    </source>
</reference>
<dbReference type="InterPro" id="IPR020616">
    <property type="entry name" value="Thiolase_N"/>
</dbReference>
<dbReference type="EC" id="2.3.1.16" evidence="2"/>